<comment type="caution">
    <text evidence="2">The sequence shown here is derived from an EMBL/GenBank/DDBJ whole genome shotgun (WGS) entry which is preliminary data.</text>
</comment>
<keyword evidence="1" id="KW-0472">Membrane</keyword>
<keyword evidence="1" id="KW-0812">Transmembrane</keyword>
<evidence type="ECO:0000313" key="3">
    <source>
        <dbReference type="Proteomes" id="UP000371423"/>
    </source>
</evidence>
<dbReference type="InterPro" id="IPR046008">
    <property type="entry name" value="DUF5964"/>
</dbReference>
<dbReference type="Proteomes" id="UP000371423">
    <property type="component" value="Unassembled WGS sequence"/>
</dbReference>
<reference evidence="2 3" key="1">
    <citation type="journal article" date="2019" name="Syst. Appl. Microbiol.">
        <title>Polyphasic characterization of two novel Lactobacillus spp. isolated from blown salami packages: Description of Lactobacillus halodurans sp. nov. and Lactobacillus salsicarnum sp. nov.</title>
        <authorList>
            <person name="Schuster J.A."/>
            <person name="Klingl A."/>
            <person name="Vogel R.F."/>
            <person name="Ehrmann M.A."/>
        </authorList>
    </citation>
    <scope>NUCLEOTIDE SEQUENCE [LARGE SCALE GENOMIC DNA]</scope>
    <source>
        <strain evidence="2 3">TMW 1.1920</strain>
    </source>
</reference>
<organism evidence="2 3">
    <name type="scientific">Companilactobacillus halodurans</name>
    <dbReference type="NCBI Taxonomy" id="2584183"/>
    <lineage>
        <taxon>Bacteria</taxon>
        <taxon>Bacillati</taxon>
        <taxon>Bacillota</taxon>
        <taxon>Bacilli</taxon>
        <taxon>Lactobacillales</taxon>
        <taxon>Lactobacillaceae</taxon>
        <taxon>Companilactobacillus</taxon>
    </lineage>
</organism>
<protein>
    <submittedName>
        <fullName evidence="2">Uncharacterized protein</fullName>
    </submittedName>
</protein>
<evidence type="ECO:0000256" key="1">
    <source>
        <dbReference type="SAM" id="Phobius"/>
    </source>
</evidence>
<gene>
    <name evidence="2" type="ORF">FHL05_11585</name>
</gene>
<dbReference type="Pfam" id="PF19389">
    <property type="entry name" value="DUF5964"/>
    <property type="match status" value="1"/>
</dbReference>
<sequence>MGGSWINYFVIGLTGLSAYPPVLLFIDGMAIGFREDNSKKKQNKLFYGIIIGLWVISVSFFIFLMGHN</sequence>
<dbReference type="EMBL" id="VDFO01000056">
    <property type="protein sequence ID" value="MQS98495.1"/>
    <property type="molecule type" value="Genomic_DNA"/>
</dbReference>
<accession>A0A5P1A049</accession>
<evidence type="ECO:0000313" key="2">
    <source>
        <dbReference type="EMBL" id="MQS98495.1"/>
    </source>
</evidence>
<keyword evidence="3" id="KW-1185">Reference proteome</keyword>
<name>A0A5P1A049_9LACO</name>
<dbReference type="AlphaFoldDB" id="A0A5P1A049"/>
<feature type="transmembrane region" description="Helical" evidence="1">
    <location>
        <begin position="45"/>
        <end position="65"/>
    </location>
</feature>
<proteinExistence type="predicted"/>
<feature type="transmembrane region" description="Helical" evidence="1">
    <location>
        <begin position="6"/>
        <end position="33"/>
    </location>
</feature>
<keyword evidence="1" id="KW-1133">Transmembrane helix</keyword>